<evidence type="ECO:0000313" key="3">
    <source>
        <dbReference type="Proteomes" id="UP000092461"/>
    </source>
</evidence>
<dbReference type="Proteomes" id="UP000092461">
    <property type="component" value="Unassembled WGS sequence"/>
</dbReference>
<name>A0A1B0CD80_LUTLO</name>
<sequence length="330" mass="36842">MSTTLRSNIIAALNKVEAYVNALTDVDLTFLNQQSLKTQLDLVETLAGQYVVVQDKIIGATRENDRQLEIQDKDAFLQGCQSLTKKIKQMMTTLPPAPTNATDLSELVRALIQQNKELMAAFKPTASTNVSLPHINLPTFSGKYSEWLSFKDRFKSSVINHPTLSAVQKLEYLKSSLTEDAASTIKHLPTTETNFRVAWALLVDRFERKNEIVAEHIRSFYAMTPATSSDPSSIQRICNIFSESVFALDAMQISGRDPWLVQYTLDKLDSESRVLWGRECGKGAPTLERFKTFLNQRCVDAANASALPSDVPNAPRQQSSKPIIATQAQR</sequence>
<feature type="region of interest" description="Disordered" evidence="1">
    <location>
        <begin position="306"/>
        <end position="330"/>
    </location>
</feature>
<keyword evidence="3" id="KW-1185">Reference proteome</keyword>
<dbReference type="EMBL" id="AJWK01007490">
    <property type="status" value="NOT_ANNOTATED_CDS"/>
    <property type="molecule type" value="Genomic_DNA"/>
</dbReference>
<organism evidence="2 3">
    <name type="scientific">Lutzomyia longipalpis</name>
    <name type="common">Sand fly</name>
    <dbReference type="NCBI Taxonomy" id="7200"/>
    <lineage>
        <taxon>Eukaryota</taxon>
        <taxon>Metazoa</taxon>
        <taxon>Ecdysozoa</taxon>
        <taxon>Arthropoda</taxon>
        <taxon>Hexapoda</taxon>
        <taxon>Insecta</taxon>
        <taxon>Pterygota</taxon>
        <taxon>Neoptera</taxon>
        <taxon>Endopterygota</taxon>
        <taxon>Diptera</taxon>
        <taxon>Nematocera</taxon>
        <taxon>Psychodoidea</taxon>
        <taxon>Psychodidae</taxon>
        <taxon>Lutzomyia</taxon>
        <taxon>Lutzomyia</taxon>
    </lineage>
</organism>
<dbReference type="VEuPathDB" id="VectorBase:LLONM1_000017"/>
<dbReference type="InterPro" id="IPR005312">
    <property type="entry name" value="DUF1759"/>
</dbReference>
<protein>
    <submittedName>
        <fullName evidence="2">Uncharacterized protein</fullName>
    </submittedName>
</protein>
<proteinExistence type="predicted"/>
<dbReference type="VEuPathDB" id="VectorBase:LLOJ002300"/>
<dbReference type="EnsemblMetazoa" id="LLOJ002300-RA">
    <property type="protein sequence ID" value="LLOJ002300-PA"/>
    <property type="gene ID" value="LLOJ002300"/>
</dbReference>
<evidence type="ECO:0000313" key="2">
    <source>
        <dbReference type="EnsemblMetazoa" id="LLOJ002300-PA"/>
    </source>
</evidence>
<dbReference type="Pfam" id="PF03564">
    <property type="entry name" value="DUF1759"/>
    <property type="match status" value="1"/>
</dbReference>
<dbReference type="AlphaFoldDB" id="A0A1B0CD80"/>
<accession>A0A1B0CD80</accession>
<dbReference type="PANTHER" id="PTHR22954:SF3">
    <property type="entry name" value="PROTEIN CBG08539"/>
    <property type="match status" value="1"/>
</dbReference>
<reference evidence="2" key="1">
    <citation type="submission" date="2020-05" db="UniProtKB">
        <authorList>
            <consortium name="EnsemblMetazoa"/>
        </authorList>
    </citation>
    <scope>IDENTIFICATION</scope>
    <source>
        <strain evidence="2">Jacobina</strain>
    </source>
</reference>
<evidence type="ECO:0000256" key="1">
    <source>
        <dbReference type="SAM" id="MobiDB-lite"/>
    </source>
</evidence>
<feature type="compositionally biased region" description="Polar residues" evidence="1">
    <location>
        <begin position="315"/>
        <end position="330"/>
    </location>
</feature>
<dbReference type="PANTHER" id="PTHR22954">
    <property type="entry name" value="RETROVIRAL PROTEASE-RELATED"/>
    <property type="match status" value="1"/>
</dbReference>